<accession>A0ABQ2MER2</accession>
<evidence type="ECO:0000256" key="1">
    <source>
        <dbReference type="SAM" id="MobiDB-lite"/>
    </source>
</evidence>
<feature type="transmembrane region" description="Helical" evidence="2">
    <location>
        <begin position="408"/>
        <end position="433"/>
    </location>
</feature>
<keyword evidence="2" id="KW-0472">Membrane</keyword>
<feature type="transmembrane region" description="Helical" evidence="2">
    <location>
        <begin position="453"/>
        <end position="478"/>
    </location>
</feature>
<feature type="transmembrane region" description="Helical" evidence="2">
    <location>
        <begin position="264"/>
        <end position="287"/>
    </location>
</feature>
<dbReference type="PANTHER" id="PTHR30354:SF11">
    <property type="entry name" value="PERMEASE"/>
    <property type="match status" value="1"/>
</dbReference>
<reference evidence="4" key="1">
    <citation type="journal article" date="2019" name="Int. J. Syst. Evol. Microbiol.">
        <title>The Global Catalogue of Microorganisms (GCM) 10K type strain sequencing project: providing services to taxonomists for standard genome sequencing and annotation.</title>
        <authorList>
            <consortium name="The Broad Institute Genomics Platform"/>
            <consortium name="The Broad Institute Genome Sequencing Center for Infectious Disease"/>
            <person name="Wu L."/>
            <person name="Ma J."/>
        </authorList>
    </citation>
    <scope>NUCLEOTIDE SEQUENCE [LARGE SCALE GENOMIC DNA]</scope>
    <source>
        <strain evidence="4">CGMCC 1.7064</strain>
    </source>
</reference>
<dbReference type="Proteomes" id="UP000642509">
    <property type="component" value="Unassembled WGS sequence"/>
</dbReference>
<keyword evidence="4" id="KW-1185">Reference proteome</keyword>
<dbReference type="PANTHER" id="PTHR30354">
    <property type="entry name" value="GNT FAMILY GLUCONATE TRANSPORTER"/>
    <property type="match status" value="1"/>
</dbReference>
<dbReference type="RefSeq" id="WP_188806945.1">
    <property type="nucleotide sequence ID" value="NZ_BAAAOU010000015.1"/>
</dbReference>
<feature type="transmembrane region" description="Helical" evidence="2">
    <location>
        <begin position="137"/>
        <end position="155"/>
    </location>
</feature>
<dbReference type="InterPro" id="IPR003474">
    <property type="entry name" value="Glcn_transporter"/>
</dbReference>
<feature type="compositionally biased region" description="Gly residues" evidence="1">
    <location>
        <begin position="230"/>
        <end position="242"/>
    </location>
</feature>
<evidence type="ECO:0000256" key="2">
    <source>
        <dbReference type="SAM" id="Phobius"/>
    </source>
</evidence>
<evidence type="ECO:0000313" key="4">
    <source>
        <dbReference type="Proteomes" id="UP000642509"/>
    </source>
</evidence>
<feature type="transmembrane region" description="Helical" evidence="2">
    <location>
        <begin position="335"/>
        <end position="354"/>
    </location>
</feature>
<keyword evidence="2" id="KW-0812">Transmembrane</keyword>
<dbReference type="Pfam" id="PF02447">
    <property type="entry name" value="GntP_permease"/>
    <property type="match status" value="2"/>
</dbReference>
<sequence>MIAVHTLIAILVIVVLIIRLKVDPVISLVLGCLYLGIASGVGLAGTVEAITTGFGEIMIEVGLLIGFGVLIGSQLHASGAFTRLVTVLVRTVGAHRLPYSLAALLSVVMPSIYVDVQVVLAAPVARSAAPKIGKHGLPLLAAALGTGIFSGYVFVVPGLAAISITGLMGIPLGQWLLYGLVLGPVTALLTTLVMRLILRTNYWKPATDEGTAPASELEEARVQAAHSGSTGHGGTTDAGGAGSTHSNGTAGSAGTATAARELPLIVLFLPIIVPLVLIAFGAFAGLFEFTNPVIEFFGDANIALFIGLLGAYLLSRITNGNDTTQEALQSGFHTTGEILLITGVGGSLGAVIGASGLDQLLAGLFTADESMPTVLIIVLAWFVAALLHLAIGSVSVAAIAAAGIIAPVLGAVAVSPIAMGLAIASGAMFALQVNSNFFWMFNSLLGLTTKGSLKTLTMSTSISSVISLPIVVVLALVLPA</sequence>
<name>A0ABQ2MER2_9MICC</name>
<dbReference type="EMBL" id="BMLQ01000011">
    <property type="protein sequence ID" value="GGO49143.1"/>
    <property type="molecule type" value="Genomic_DNA"/>
</dbReference>
<feature type="region of interest" description="Disordered" evidence="1">
    <location>
        <begin position="214"/>
        <end position="252"/>
    </location>
</feature>
<feature type="transmembrane region" description="Helical" evidence="2">
    <location>
        <begin position="293"/>
        <end position="314"/>
    </location>
</feature>
<proteinExistence type="predicted"/>
<gene>
    <name evidence="3" type="ORF">GCM10010977_30340</name>
</gene>
<feature type="transmembrane region" description="Helical" evidence="2">
    <location>
        <begin position="7"/>
        <end position="22"/>
    </location>
</feature>
<feature type="transmembrane region" description="Helical" evidence="2">
    <location>
        <begin position="374"/>
        <end position="401"/>
    </location>
</feature>
<evidence type="ECO:0000313" key="3">
    <source>
        <dbReference type="EMBL" id="GGO49143.1"/>
    </source>
</evidence>
<comment type="caution">
    <text evidence="3">The sequence shown here is derived from an EMBL/GenBank/DDBJ whole genome shotgun (WGS) entry which is preliminary data.</text>
</comment>
<feature type="transmembrane region" description="Helical" evidence="2">
    <location>
        <begin position="97"/>
        <end position="125"/>
    </location>
</feature>
<keyword evidence="2" id="KW-1133">Transmembrane helix</keyword>
<feature type="transmembrane region" description="Helical" evidence="2">
    <location>
        <begin position="28"/>
        <end position="50"/>
    </location>
</feature>
<feature type="transmembrane region" description="Helical" evidence="2">
    <location>
        <begin position="175"/>
        <end position="198"/>
    </location>
</feature>
<organism evidence="3 4">
    <name type="scientific">Citricoccus zhacaiensis</name>
    <dbReference type="NCBI Taxonomy" id="489142"/>
    <lineage>
        <taxon>Bacteria</taxon>
        <taxon>Bacillati</taxon>
        <taxon>Actinomycetota</taxon>
        <taxon>Actinomycetes</taxon>
        <taxon>Micrococcales</taxon>
        <taxon>Micrococcaceae</taxon>
        <taxon>Citricoccus</taxon>
    </lineage>
</organism>
<feature type="transmembrane region" description="Helical" evidence="2">
    <location>
        <begin position="57"/>
        <end position="77"/>
    </location>
</feature>
<protein>
    <submittedName>
        <fullName evidence="3">Gluconate permease</fullName>
    </submittedName>
</protein>
<feature type="compositionally biased region" description="Low complexity" evidence="1">
    <location>
        <begin position="243"/>
        <end position="252"/>
    </location>
</feature>